<dbReference type="InterPro" id="IPR018086">
    <property type="entry name" value="NADH_UbQ_OxRdtase_su1_CS"/>
</dbReference>
<evidence type="ECO:0000256" key="1">
    <source>
        <dbReference type="ARBA" id="ARBA00004141"/>
    </source>
</evidence>
<dbReference type="GO" id="GO:0048038">
    <property type="term" value="F:quinone binding"/>
    <property type="evidence" value="ECO:0007669"/>
    <property type="project" value="UniProtKB-KW"/>
</dbReference>
<evidence type="ECO:0000256" key="6">
    <source>
        <dbReference type="RuleBase" id="RU000471"/>
    </source>
</evidence>
<evidence type="ECO:0000313" key="8">
    <source>
        <dbReference type="Proteomes" id="UP000189810"/>
    </source>
</evidence>
<dbReference type="GO" id="GO:0009060">
    <property type="term" value="P:aerobic respiration"/>
    <property type="evidence" value="ECO:0007669"/>
    <property type="project" value="TreeGrafter"/>
</dbReference>
<sequence length="349" mass="38831">MDSLLINLAVILIKIVVILAIVLGVGAYLTLVERKVAAHIQRRPGPMVVGWHGLLQPLADGLKLITKEDLFPRYGNKFLYNLALIMALVPATLVFAVVPFGPEFEVFGIKIKPILTDVNVGLLLVFALGSMAVYGIALAGWASNSKYALIGSMRKAGIVVSYEVVITFAVLGPIILAGSLSTYEIVQKQIEQKLWYVWLQPLAFVLYMFSMLAETGRVPFDVQEAEAELVTGFTVEYGGMKFGLFPLVEWYVEVLSLSAIAVVLFFGGWSPINIPFVGFVDPLFFLGPLSPYVWFLLKVTLLFLFVLWLHWTLPRYRIDQIAETAWKIMLPLTFVNLAATAVFAPIVWR</sequence>
<feature type="transmembrane region" description="Helical" evidence="5">
    <location>
        <begin position="250"/>
        <end position="272"/>
    </location>
</feature>
<evidence type="ECO:0000313" key="7">
    <source>
        <dbReference type="EMBL" id="SHK58469.1"/>
    </source>
</evidence>
<comment type="function">
    <text evidence="5">NDH-1 shuttles electrons from NADH, via FMN and iron-sulfur (Fe-S) centers, to quinones in the respiratory chain. The immediate electron acceptor for the enzyme in this species is believed to be ubiquinone. Couples the redox reaction to proton translocation (for every two electrons transferred, four hydrogen ions are translocated across the cytoplasmic membrane), and thus conserves the redox energy in a proton gradient. This subunit may bind ubiquinone.</text>
</comment>
<protein>
    <recommendedName>
        <fullName evidence="5">NADH-quinone oxidoreductase subunit H</fullName>
        <ecNumber evidence="5">7.1.1.-</ecNumber>
    </recommendedName>
    <alternativeName>
        <fullName evidence="5">NADH dehydrogenase I subunit H</fullName>
    </alternativeName>
    <alternativeName>
        <fullName evidence="5">NDH-1 subunit H</fullName>
    </alternativeName>
</protein>
<keyword evidence="5" id="KW-1003">Cell membrane</keyword>
<comment type="similarity">
    <text evidence="5 6">Belongs to the complex I subunit 1 family.</text>
</comment>
<keyword evidence="2 5" id="KW-0812">Transmembrane</keyword>
<dbReference type="Pfam" id="PF00146">
    <property type="entry name" value="NADHdh"/>
    <property type="match status" value="1"/>
</dbReference>
<comment type="subunit">
    <text evidence="5">NDH-1 is composed of 14 different subunits. Subunits NuoA, H, J, K, L, M, N constitute the membrane sector of the complex.</text>
</comment>
<feature type="transmembrane region" description="Helical" evidence="5">
    <location>
        <begin position="78"/>
        <end position="100"/>
    </location>
</feature>
<feature type="transmembrane region" description="Helical" evidence="5">
    <location>
        <begin position="195"/>
        <end position="213"/>
    </location>
</feature>
<organism evidence="7 8">
    <name type="scientific">Thermocrinis minervae</name>
    <dbReference type="NCBI Taxonomy" id="381751"/>
    <lineage>
        <taxon>Bacteria</taxon>
        <taxon>Pseudomonadati</taxon>
        <taxon>Aquificota</taxon>
        <taxon>Aquificia</taxon>
        <taxon>Aquificales</taxon>
        <taxon>Aquificaceae</taxon>
        <taxon>Thermocrinis</taxon>
    </lineage>
</organism>
<dbReference type="InterPro" id="IPR001694">
    <property type="entry name" value="NADH_UbQ_OxRdtase_su1/FPO"/>
</dbReference>
<feature type="transmembrane region" description="Helical" evidence="5">
    <location>
        <begin position="6"/>
        <end position="32"/>
    </location>
</feature>
<comment type="catalytic activity">
    <reaction evidence="5">
        <text>a quinone + NADH + 5 H(+)(in) = a quinol + NAD(+) + 4 H(+)(out)</text>
        <dbReference type="Rhea" id="RHEA:57888"/>
        <dbReference type="ChEBI" id="CHEBI:15378"/>
        <dbReference type="ChEBI" id="CHEBI:24646"/>
        <dbReference type="ChEBI" id="CHEBI:57540"/>
        <dbReference type="ChEBI" id="CHEBI:57945"/>
        <dbReference type="ChEBI" id="CHEBI:132124"/>
    </reaction>
</comment>
<dbReference type="PROSITE" id="PS00667">
    <property type="entry name" value="COMPLEX1_ND1_1"/>
    <property type="match status" value="1"/>
</dbReference>
<dbReference type="EC" id="7.1.1.-" evidence="5"/>
<dbReference type="PANTHER" id="PTHR11432:SF3">
    <property type="entry name" value="NADH-UBIQUINONE OXIDOREDUCTASE CHAIN 1"/>
    <property type="match status" value="1"/>
</dbReference>
<evidence type="ECO:0000256" key="3">
    <source>
        <dbReference type="ARBA" id="ARBA00022989"/>
    </source>
</evidence>
<dbReference type="Proteomes" id="UP000189810">
    <property type="component" value="Chromosome I"/>
</dbReference>
<keyword evidence="5 6" id="KW-0520">NAD</keyword>
<dbReference type="STRING" id="381751.SAMN05444391_1535"/>
<feature type="transmembrane region" description="Helical" evidence="5">
    <location>
        <begin position="162"/>
        <end position="183"/>
    </location>
</feature>
<proteinExistence type="inferred from homology"/>
<feature type="transmembrane region" description="Helical" evidence="5">
    <location>
        <begin position="292"/>
        <end position="313"/>
    </location>
</feature>
<dbReference type="OrthoDB" id="9803734at2"/>
<dbReference type="EMBL" id="LT670846">
    <property type="protein sequence ID" value="SHK58469.1"/>
    <property type="molecule type" value="Genomic_DNA"/>
</dbReference>
<dbReference type="GO" id="GO:0005886">
    <property type="term" value="C:plasma membrane"/>
    <property type="evidence" value="ECO:0007669"/>
    <property type="project" value="UniProtKB-SubCell"/>
</dbReference>
<keyword evidence="4 5" id="KW-0472">Membrane</keyword>
<accession>A0A1M6TNJ7</accession>
<evidence type="ECO:0000256" key="5">
    <source>
        <dbReference type="HAMAP-Rule" id="MF_01350"/>
    </source>
</evidence>
<keyword evidence="8" id="KW-1185">Reference proteome</keyword>
<evidence type="ECO:0000256" key="2">
    <source>
        <dbReference type="ARBA" id="ARBA00022692"/>
    </source>
</evidence>
<dbReference type="GO" id="GO:0016655">
    <property type="term" value="F:oxidoreductase activity, acting on NAD(P)H, quinone or similar compound as acceptor"/>
    <property type="evidence" value="ECO:0007669"/>
    <property type="project" value="UniProtKB-UniRule"/>
</dbReference>
<evidence type="ECO:0000256" key="4">
    <source>
        <dbReference type="ARBA" id="ARBA00023136"/>
    </source>
</evidence>
<comment type="subcellular location">
    <subcellularLocation>
        <location evidence="5 6">Cell membrane</location>
        <topology evidence="5 6">Multi-pass membrane protein</topology>
    </subcellularLocation>
    <subcellularLocation>
        <location evidence="1">Membrane</location>
        <topology evidence="1">Multi-pass membrane protein</topology>
    </subcellularLocation>
</comment>
<feature type="transmembrane region" description="Helical" evidence="5">
    <location>
        <begin position="325"/>
        <end position="348"/>
    </location>
</feature>
<keyword evidence="5" id="KW-0830">Ubiquinone</keyword>
<reference evidence="7 8" key="1">
    <citation type="submission" date="2016-11" db="EMBL/GenBank/DDBJ databases">
        <authorList>
            <person name="Jaros S."/>
            <person name="Januszkiewicz K."/>
            <person name="Wedrychowicz H."/>
        </authorList>
    </citation>
    <scope>NUCLEOTIDE SEQUENCE [LARGE SCALE GENOMIC DNA]</scope>
    <source>
        <strain evidence="7 8">DSM 19557</strain>
    </source>
</reference>
<dbReference type="AlphaFoldDB" id="A0A1M6TNJ7"/>
<keyword evidence="5" id="KW-0874">Quinone</keyword>
<dbReference type="HAMAP" id="MF_01350">
    <property type="entry name" value="NDH1_NuoH"/>
    <property type="match status" value="1"/>
</dbReference>
<dbReference type="PANTHER" id="PTHR11432">
    <property type="entry name" value="NADH DEHYDROGENASE SUBUNIT 1"/>
    <property type="match status" value="1"/>
</dbReference>
<feature type="transmembrane region" description="Helical" evidence="5">
    <location>
        <begin position="120"/>
        <end position="141"/>
    </location>
</feature>
<keyword evidence="5" id="KW-1278">Translocase</keyword>
<keyword evidence="3 5" id="KW-1133">Transmembrane helix</keyword>
<name>A0A1M6TNJ7_9AQUI</name>
<dbReference type="NCBIfam" id="NF004741">
    <property type="entry name" value="PRK06076.1-2"/>
    <property type="match status" value="1"/>
</dbReference>
<dbReference type="RefSeq" id="WP_079654609.1">
    <property type="nucleotide sequence ID" value="NZ_LT670846.1"/>
</dbReference>
<dbReference type="GO" id="GO:0003954">
    <property type="term" value="F:NADH dehydrogenase activity"/>
    <property type="evidence" value="ECO:0007669"/>
    <property type="project" value="TreeGrafter"/>
</dbReference>
<gene>
    <name evidence="5" type="primary">nuoH</name>
    <name evidence="7" type="ORF">SAMN05444391_1535</name>
</gene>